<feature type="binding site" evidence="10">
    <location>
        <position position="91"/>
    </location>
    <ligand>
        <name>Zn(2+)</name>
        <dbReference type="ChEBI" id="CHEBI:29105"/>
    </ligand>
</feature>
<keyword evidence="12" id="KW-1185">Reference proteome</keyword>
<organism evidence="11 12">
    <name type="scientific">Allobranchiibius huperziae</name>
    <dbReference type="NCBI Taxonomy" id="1874116"/>
    <lineage>
        <taxon>Bacteria</taxon>
        <taxon>Bacillati</taxon>
        <taxon>Actinomycetota</taxon>
        <taxon>Actinomycetes</taxon>
        <taxon>Micrococcales</taxon>
        <taxon>Dermacoccaceae</taxon>
        <taxon>Allobranchiibius</taxon>
    </lineage>
</organism>
<evidence type="ECO:0000256" key="8">
    <source>
        <dbReference type="PIRSR" id="PIRSR004682-1"/>
    </source>
</evidence>
<dbReference type="EMBL" id="JACCFW010000001">
    <property type="protein sequence ID" value="NYJ73676.1"/>
    <property type="molecule type" value="Genomic_DNA"/>
</dbReference>
<keyword evidence="4 7" id="KW-0378">Hydrolase</keyword>
<keyword evidence="5 7" id="KW-0119">Carbohydrate metabolism</keyword>
<evidence type="ECO:0000256" key="6">
    <source>
        <dbReference type="ARBA" id="ARBA00031828"/>
    </source>
</evidence>
<dbReference type="InterPro" id="IPR036412">
    <property type="entry name" value="HAD-like_sf"/>
</dbReference>
<dbReference type="Proteomes" id="UP000571817">
    <property type="component" value="Unassembled WGS sequence"/>
</dbReference>
<dbReference type="PIRSF" id="PIRSF004682">
    <property type="entry name" value="GmhB"/>
    <property type="match status" value="1"/>
</dbReference>
<evidence type="ECO:0000256" key="4">
    <source>
        <dbReference type="ARBA" id="ARBA00022801"/>
    </source>
</evidence>
<dbReference type="EC" id="3.1.3.-" evidence="7"/>
<proteinExistence type="inferred from homology"/>
<feature type="site" description="Contributes to substrate recognition" evidence="9">
    <location>
        <position position="100"/>
    </location>
</feature>
<evidence type="ECO:0000256" key="9">
    <source>
        <dbReference type="PIRSR" id="PIRSR004682-3"/>
    </source>
</evidence>
<evidence type="ECO:0000256" key="7">
    <source>
        <dbReference type="PIRNR" id="PIRNR004682"/>
    </source>
</evidence>
<comment type="subcellular location">
    <subcellularLocation>
        <location evidence="1 7">Cytoplasm</location>
    </subcellularLocation>
</comment>
<feature type="site" description="Stabilizes the phosphoryl group" evidence="9">
    <location>
        <position position="54"/>
    </location>
</feature>
<dbReference type="InterPro" id="IPR006543">
    <property type="entry name" value="Histidinol-phos"/>
</dbReference>
<feature type="site" description="Stabilizes the phosphoryl group" evidence="9">
    <location>
        <position position="101"/>
    </location>
</feature>
<feature type="binding site" evidence="10">
    <location>
        <position position="99"/>
    </location>
    <ligand>
        <name>Zn(2+)</name>
        <dbReference type="ChEBI" id="CHEBI:29105"/>
    </ligand>
</feature>
<evidence type="ECO:0000256" key="10">
    <source>
        <dbReference type="PIRSR" id="PIRSR004682-4"/>
    </source>
</evidence>
<feature type="active site" description="Nucleophile" evidence="8">
    <location>
        <position position="12"/>
    </location>
</feature>
<dbReference type="RefSeq" id="WP_179479073.1">
    <property type="nucleotide sequence ID" value="NZ_JACCFW010000001.1"/>
</dbReference>
<feature type="binding site" evidence="10">
    <location>
        <position position="97"/>
    </location>
    <ligand>
        <name>Zn(2+)</name>
        <dbReference type="ChEBI" id="CHEBI:29105"/>
    </ligand>
</feature>
<feature type="binding site" evidence="10">
    <location>
        <position position="126"/>
    </location>
    <ligand>
        <name>Mg(2+)</name>
        <dbReference type="ChEBI" id="CHEBI:18420"/>
    </ligand>
</feature>
<feature type="binding site" evidence="10">
    <location>
        <position position="89"/>
    </location>
    <ligand>
        <name>Zn(2+)</name>
        <dbReference type="ChEBI" id="CHEBI:29105"/>
    </ligand>
</feature>
<sequence>MSTSRPEAVLFDRDDTLIANVAYNGDPALVVPVPGAREALDAVRAAGLRTGVVTNQSAIGRGYITEADMRAVNDRVEELLGPFDTWQFCPHTPQDDCACRKPRPGMVLAAAAALGVAASACVLIGDTEGDMSAARAAGARAILVPGPATTQQAARAASAVCADLGEAVRLALRGSANEEP</sequence>
<evidence type="ECO:0000256" key="1">
    <source>
        <dbReference type="ARBA" id="ARBA00004496"/>
    </source>
</evidence>
<dbReference type="GO" id="GO:0046872">
    <property type="term" value="F:metal ion binding"/>
    <property type="evidence" value="ECO:0007669"/>
    <property type="project" value="UniProtKB-KW"/>
</dbReference>
<dbReference type="NCBIfam" id="TIGR01656">
    <property type="entry name" value="Histidinol-ppas"/>
    <property type="match status" value="1"/>
</dbReference>
<accession>A0A853D8B5</accession>
<dbReference type="NCBIfam" id="TIGR01662">
    <property type="entry name" value="HAD-SF-IIIA"/>
    <property type="match status" value="1"/>
</dbReference>
<keyword evidence="3 10" id="KW-0479">Metal-binding</keyword>
<gene>
    <name evidence="11" type="ORF">HNR15_000639</name>
</gene>
<evidence type="ECO:0000256" key="3">
    <source>
        <dbReference type="ARBA" id="ARBA00022723"/>
    </source>
</evidence>
<dbReference type="PANTHER" id="PTHR42891">
    <property type="entry name" value="D-GLYCERO-BETA-D-MANNO-HEPTOSE-1,7-BISPHOSPHATE 7-PHOSPHATASE"/>
    <property type="match status" value="1"/>
</dbReference>
<feature type="binding site" evidence="10">
    <location>
        <position position="12"/>
    </location>
    <ligand>
        <name>Mg(2+)</name>
        <dbReference type="ChEBI" id="CHEBI:18420"/>
    </ligand>
</feature>
<evidence type="ECO:0000256" key="2">
    <source>
        <dbReference type="ARBA" id="ARBA00022490"/>
    </source>
</evidence>
<name>A0A853D8B5_9MICO</name>
<evidence type="ECO:0000256" key="5">
    <source>
        <dbReference type="ARBA" id="ARBA00023277"/>
    </source>
</evidence>
<feature type="active site" description="Proton donor" evidence="8">
    <location>
        <position position="14"/>
    </location>
</feature>
<dbReference type="InterPro" id="IPR006439">
    <property type="entry name" value="HAD-SF_hydro_IA"/>
</dbReference>
<dbReference type="InterPro" id="IPR023214">
    <property type="entry name" value="HAD_sf"/>
</dbReference>
<dbReference type="NCBIfam" id="TIGR01549">
    <property type="entry name" value="HAD-SF-IA-v1"/>
    <property type="match status" value="1"/>
</dbReference>
<comment type="caution">
    <text evidence="11">The sequence shown here is derived from an EMBL/GenBank/DDBJ whole genome shotgun (WGS) entry which is preliminary data.</text>
</comment>
<evidence type="ECO:0000313" key="12">
    <source>
        <dbReference type="Proteomes" id="UP000571817"/>
    </source>
</evidence>
<dbReference type="GO" id="GO:0005737">
    <property type="term" value="C:cytoplasm"/>
    <property type="evidence" value="ECO:0007669"/>
    <property type="project" value="UniProtKB-SubCell"/>
</dbReference>
<dbReference type="GO" id="GO:0016791">
    <property type="term" value="F:phosphatase activity"/>
    <property type="evidence" value="ECO:0007669"/>
    <property type="project" value="InterPro"/>
</dbReference>
<comment type="similarity">
    <text evidence="7">Belongs to the gmhB family.</text>
</comment>
<feature type="binding site" evidence="10">
    <location>
        <position position="14"/>
    </location>
    <ligand>
        <name>Mg(2+)</name>
        <dbReference type="ChEBI" id="CHEBI:18420"/>
    </ligand>
</feature>
<dbReference type="NCBIfam" id="TIGR01509">
    <property type="entry name" value="HAD-SF-IA-v3"/>
    <property type="match status" value="1"/>
</dbReference>
<evidence type="ECO:0000313" key="11">
    <source>
        <dbReference type="EMBL" id="NYJ73676.1"/>
    </source>
</evidence>
<keyword evidence="2 7" id="KW-0963">Cytoplasm</keyword>
<comment type="cofactor">
    <cofactor evidence="10">
        <name>Mg(2+)</name>
        <dbReference type="ChEBI" id="CHEBI:18420"/>
    </cofactor>
</comment>
<protein>
    <recommendedName>
        <fullName evidence="6 7">D,D-heptose 1,7-bisphosphate phosphatase</fullName>
        <ecNumber evidence="7">3.1.3.-</ecNumber>
    </recommendedName>
</protein>
<dbReference type="InterPro" id="IPR004446">
    <property type="entry name" value="Heptose_bisP_phosphatase"/>
</dbReference>
<keyword evidence="10" id="KW-0862">Zinc</keyword>
<dbReference type="GO" id="GO:0005975">
    <property type="term" value="P:carbohydrate metabolic process"/>
    <property type="evidence" value="ECO:0007669"/>
    <property type="project" value="InterPro"/>
</dbReference>
<reference evidence="11 12" key="1">
    <citation type="submission" date="2020-07" db="EMBL/GenBank/DDBJ databases">
        <title>Sequencing the genomes of 1000 actinobacteria strains.</title>
        <authorList>
            <person name="Klenk H.-P."/>
        </authorList>
    </citation>
    <scope>NUCLEOTIDE SEQUENCE [LARGE SCALE GENOMIC DNA]</scope>
    <source>
        <strain evidence="11 12">DSM 29531</strain>
    </source>
</reference>
<dbReference type="Gene3D" id="3.40.50.1000">
    <property type="entry name" value="HAD superfamily/HAD-like"/>
    <property type="match status" value="1"/>
</dbReference>
<dbReference type="PANTHER" id="PTHR42891:SF1">
    <property type="entry name" value="D-GLYCERO-BETA-D-MANNO-HEPTOSE-1,7-BISPHOSPHATE 7-PHOSPHATASE"/>
    <property type="match status" value="1"/>
</dbReference>
<dbReference type="Pfam" id="PF13242">
    <property type="entry name" value="Hydrolase_like"/>
    <property type="match status" value="1"/>
</dbReference>
<comment type="cofactor">
    <cofactor evidence="10">
        <name>Zn(2+)</name>
        <dbReference type="ChEBI" id="CHEBI:29105"/>
    </cofactor>
</comment>
<keyword evidence="10" id="KW-0460">Magnesium</keyword>
<dbReference type="AlphaFoldDB" id="A0A853D8B5"/>
<dbReference type="SUPFAM" id="SSF56784">
    <property type="entry name" value="HAD-like"/>
    <property type="match status" value="1"/>
</dbReference>
<dbReference type="InterPro" id="IPR006549">
    <property type="entry name" value="HAD-SF_hydro_IIIA"/>
</dbReference>